<feature type="compositionally biased region" description="Polar residues" evidence="1">
    <location>
        <begin position="1"/>
        <end position="12"/>
    </location>
</feature>
<dbReference type="SUPFAM" id="SSF56672">
    <property type="entry name" value="DNA/RNA polymerases"/>
    <property type="match status" value="1"/>
</dbReference>
<evidence type="ECO:0000313" key="4">
    <source>
        <dbReference type="Proteomes" id="UP001307889"/>
    </source>
</evidence>
<dbReference type="InterPro" id="IPR000477">
    <property type="entry name" value="RT_dom"/>
</dbReference>
<reference evidence="3 4" key="1">
    <citation type="submission" date="2023-09" db="EMBL/GenBank/DDBJ databases">
        <title>Nesidiocoris tenuis whole genome shotgun sequence.</title>
        <authorList>
            <person name="Shibata T."/>
            <person name="Shimoda M."/>
            <person name="Kobayashi T."/>
            <person name="Uehara T."/>
        </authorList>
    </citation>
    <scope>NUCLEOTIDE SEQUENCE [LARGE SCALE GENOMIC DNA]</scope>
    <source>
        <strain evidence="3 4">Japan</strain>
    </source>
</reference>
<feature type="region of interest" description="Disordered" evidence="1">
    <location>
        <begin position="1"/>
        <end position="25"/>
    </location>
</feature>
<accession>A0ABN7BBP9</accession>
<dbReference type="PANTHER" id="PTHR33481">
    <property type="entry name" value="REVERSE TRANSCRIPTASE"/>
    <property type="match status" value="1"/>
</dbReference>
<dbReference type="PROSITE" id="PS50878">
    <property type="entry name" value="RT_POL"/>
    <property type="match status" value="1"/>
</dbReference>
<dbReference type="Pfam" id="PF00078">
    <property type="entry name" value="RVT_1"/>
    <property type="match status" value="1"/>
</dbReference>
<keyword evidence="4" id="KW-1185">Reference proteome</keyword>
<organism evidence="3 4">
    <name type="scientific">Nesidiocoris tenuis</name>
    <dbReference type="NCBI Taxonomy" id="355587"/>
    <lineage>
        <taxon>Eukaryota</taxon>
        <taxon>Metazoa</taxon>
        <taxon>Ecdysozoa</taxon>
        <taxon>Arthropoda</taxon>
        <taxon>Hexapoda</taxon>
        <taxon>Insecta</taxon>
        <taxon>Pterygota</taxon>
        <taxon>Neoptera</taxon>
        <taxon>Paraneoptera</taxon>
        <taxon>Hemiptera</taxon>
        <taxon>Heteroptera</taxon>
        <taxon>Panheteroptera</taxon>
        <taxon>Cimicomorpha</taxon>
        <taxon>Miridae</taxon>
        <taxon>Dicyphina</taxon>
        <taxon>Nesidiocoris</taxon>
    </lineage>
</organism>
<name>A0ABN7BBP9_9HEMI</name>
<evidence type="ECO:0000313" key="3">
    <source>
        <dbReference type="EMBL" id="BET01796.1"/>
    </source>
</evidence>
<gene>
    <name evidence="3" type="ORF">NTJ_14613</name>
</gene>
<dbReference type="EMBL" id="AP028921">
    <property type="protein sequence ID" value="BET01796.1"/>
    <property type="molecule type" value="Genomic_DNA"/>
</dbReference>
<dbReference type="Proteomes" id="UP001307889">
    <property type="component" value="Chromosome 13"/>
</dbReference>
<protein>
    <recommendedName>
        <fullName evidence="2">Reverse transcriptase domain-containing protein</fullName>
    </recommendedName>
</protein>
<evidence type="ECO:0000259" key="2">
    <source>
        <dbReference type="PROSITE" id="PS50878"/>
    </source>
</evidence>
<feature type="domain" description="Reverse transcriptase" evidence="2">
    <location>
        <begin position="1"/>
        <end position="209"/>
    </location>
</feature>
<sequence>MVTHPYDQQLQSNNNNNNNNGRRHSSHNEITLQQTMGNSTICVFLDLCGAYNSVNISKLTHKLTEIGTPPYIALWIGSFFINKHYFDGIHSAVGNRGLDQGSTISPLLFNIYTSHIGGLLGECKMSGFADDFSIRAHGRDMVLEASKLQRELDHLTFQFEEIDLQINPNKSKFMVFLPNRSRPSVIPILHIGQERIQLVESHKYLGLTFDKDGNWNKHIENVVNASSQDVTAMKFLKGSNWGNNPKTQLILYKAVCRPKMEYASTIYLWKNDPALKKLQVIQNKALRHALGAVRTTPVNSLHAASAVLPIRHRVDEISLKTTNKYCSTSPTISAQYHEMSCLPSRGRQEKIKQEIQFEGREQYDIIS</sequence>
<dbReference type="PANTHER" id="PTHR33481:SF1">
    <property type="entry name" value="ENDONUCLEASE_EXONUCLEASE_PHOSPHATASE DOMAIN-CONTAINING PROTEIN-RELATED"/>
    <property type="match status" value="1"/>
</dbReference>
<dbReference type="InterPro" id="IPR043502">
    <property type="entry name" value="DNA/RNA_pol_sf"/>
</dbReference>
<evidence type="ECO:0000256" key="1">
    <source>
        <dbReference type="SAM" id="MobiDB-lite"/>
    </source>
</evidence>
<proteinExistence type="predicted"/>